<sequence length="236" mass="25562">MSNSRSNEEIAETVARLESALDTVSDGDGNSVEGEESKELFEAIDTTKLLESIDIEKLPNIVNFEEVPAAIANADPKRAIELKRLVSLVEFDDLLDAVEVQELLQGTDVAGDILGSSDLSDGDLDDGMTQAMQVAVQSKLQDAAEELRSSVLDAREQLEQARDEAQETIEETTGGGTGQPSSQNPTAYSTMASGWKQGDWSSAKVSTVPRTVRYSSASGHDRLYGSRFDRLENDDE</sequence>
<evidence type="ECO:0000313" key="2">
    <source>
        <dbReference type="EMBL" id="RRJ29537.1"/>
    </source>
</evidence>
<protein>
    <submittedName>
        <fullName evidence="2">Uncharacterized protein</fullName>
    </submittedName>
</protein>
<dbReference type="RefSeq" id="WP_124955526.1">
    <property type="nucleotide sequence ID" value="NZ_RRCH01000028.1"/>
</dbReference>
<organism evidence="2 3">
    <name type="scientific">Halocatena pleomorpha</name>
    <dbReference type="NCBI Taxonomy" id="1785090"/>
    <lineage>
        <taxon>Archaea</taxon>
        <taxon>Methanobacteriati</taxon>
        <taxon>Methanobacteriota</taxon>
        <taxon>Stenosarchaea group</taxon>
        <taxon>Halobacteria</taxon>
        <taxon>Halobacteriales</taxon>
        <taxon>Natronomonadaceae</taxon>
        <taxon>Halocatena</taxon>
    </lineage>
</organism>
<dbReference type="EMBL" id="RRCH01000028">
    <property type="protein sequence ID" value="RRJ29537.1"/>
    <property type="molecule type" value="Genomic_DNA"/>
</dbReference>
<feature type="region of interest" description="Disordered" evidence="1">
    <location>
        <begin position="159"/>
        <end position="236"/>
    </location>
</feature>
<feature type="compositionally biased region" description="Polar residues" evidence="1">
    <location>
        <begin position="199"/>
        <end position="218"/>
    </location>
</feature>
<evidence type="ECO:0000313" key="3">
    <source>
        <dbReference type="Proteomes" id="UP000282322"/>
    </source>
</evidence>
<name>A0A3P3R7X0_9EURY</name>
<feature type="compositionally biased region" description="Basic and acidic residues" evidence="1">
    <location>
        <begin position="219"/>
        <end position="236"/>
    </location>
</feature>
<reference evidence="2 3" key="1">
    <citation type="submission" date="2018-11" db="EMBL/GenBank/DDBJ databases">
        <title>Taxonoimc description of Halomarina strain SPP-AMP-1.</title>
        <authorList>
            <person name="Pal Y."/>
            <person name="Srinivasana K."/>
            <person name="Verma A."/>
            <person name="Kumar P."/>
        </authorList>
    </citation>
    <scope>NUCLEOTIDE SEQUENCE [LARGE SCALE GENOMIC DNA]</scope>
    <source>
        <strain evidence="2 3">SPP-AMP-1</strain>
    </source>
</reference>
<dbReference type="Proteomes" id="UP000282322">
    <property type="component" value="Unassembled WGS sequence"/>
</dbReference>
<dbReference type="OrthoDB" id="248638at2157"/>
<dbReference type="AlphaFoldDB" id="A0A3P3R7X0"/>
<feature type="compositionally biased region" description="Polar residues" evidence="1">
    <location>
        <begin position="179"/>
        <end position="192"/>
    </location>
</feature>
<proteinExistence type="predicted"/>
<gene>
    <name evidence="2" type="ORF">EIK79_12945</name>
</gene>
<comment type="caution">
    <text evidence="2">The sequence shown here is derived from an EMBL/GenBank/DDBJ whole genome shotgun (WGS) entry which is preliminary data.</text>
</comment>
<accession>A0A3P3R7X0</accession>
<evidence type="ECO:0000256" key="1">
    <source>
        <dbReference type="SAM" id="MobiDB-lite"/>
    </source>
</evidence>
<keyword evidence="3" id="KW-1185">Reference proteome</keyword>